<dbReference type="InterPro" id="IPR045738">
    <property type="entry name" value="DUF6088"/>
</dbReference>
<dbReference type="AlphaFoldDB" id="A0A250ID69"/>
<organism evidence="1 2">
    <name type="scientific">Melittangium boletus DSM 14713</name>
    <dbReference type="NCBI Taxonomy" id="1294270"/>
    <lineage>
        <taxon>Bacteria</taxon>
        <taxon>Pseudomonadati</taxon>
        <taxon>Myxococcota</taxon>
        <taxon>Myxococcia</taxon>
        <taxon>Myxococcales</taxon>
        <taxon>Cystobacterineae</taxon>
        <taxon>Archangiaceae</taxon>
        <taxon>Melittangium</taxon>
    </lineage>
</organism>
<reference evidence="1 2" key="1">
    <citation type="submission" date="2017-06" db="EMBL/GenBank/DDBJ databases">
        <authorList>
            <person name="Kim H.J."/>
            <person name="Triplett B.A."/>
        </authorList>
    </citation>
    <scope>NUCLEOTIDE SEQUENCE [LARGE SCALE GENOMIC DNA]</scope>
    <source>
        <strain evidence="1 2">DSM 14713</strain>
    </source>
</reference>
<evidence type="ECO:0008006" key="3">
    <source>
        <dbReference type="Google" id="ProtNLM"/>
    </source>
</evidence>
<sequence>MAALAESIMKRAAALSEGTPLFAKEFLHLGSRAAVDQALSRLHRSGRLLRPERGVYVRPVETRFGVRPPSVSKVVEALASAKGKHIAPQGAASANALGMTTQVPVRTVYLTTGRSRRLTLGTQEVELRHASSWQVALPHRPAGQVIRALAWLGKEEGPKKLSSLRGKLSEGELQELAAMSGQLPTWMAEQIGALVHD</sequence>
<dbReference type="OrthoDB" id="3181392at2"/>
<dbReference type="Pfam" id="PF19570">
    <property type="entry name" value="DUF6088"/>
    <property type="match status" value="1"/>
</dbReference>
<name>A0A250ID69_9BACT</name>
<proteinExistence type="predicted"/>
<evidence type="ECO:0000313" key="1">
    <source>
        <dbReference type="EMBL" id="ATB29715.1"/>
    </source>
</evidence>
<dbReference type="KEGG" id="mbd:MEBOL_003170"/>
<evidence type="ECO:0000313" key="2">
    <source>
        <dbReference type="Proteomes" id="UP000217289"/>
    </source>
</evidence>
<keyword evidence="2" id="KW-1185">Reference proteome</keyword>
<dbReference type="EMBL" id="CP022163">
    <property type="protein sequence ID" value="ATB29715.1"/>
    <property type="molecule type" value="Genomic_DNA"/>
</dbReference>
<gene>
    <name evidence="1" type="ORF">MEBOL_003170</name>
</gene>
<protein>
    <recommendedName>
        <fullName evidence="3">Transcriptional regulator, AbiEi antitoxin, Type IV TA system</fullName>
    </recommendedName>
</protein>
<dbReference type="Proteomes" id="UP000217289">
    <property type="component" value="Chromosome"/>
</dbReference>
<dbReference type="RefSeq" id="WP_095978253.1">
    <property type="nucleotide sequence ID" value="NZ_CP022163.1"/>
</dbReference>
<accession>A0A250ID69</accession>